<evidence type="ECO:0000313" key="3">
    <source>
        <dbReference type="EMBL" id="MBO2464012.1"/>
    </source>
</evidence>
<keyword evidence="2" id="KW-0408">Iron</keyword>
<dbReference type="PANTHER" id="PTHR46696:SF1">
    <property type="entry name" value="CYTOCHROME P450 YJIB-RELATED"/>
    <property type="match status" value="1"/>
</dbReference>
<reference evidence="3 4" key="1">
    <citation type="submission" date="2021-03" db="EMBL/GenBank/DDBJ databases">
        <title>Actinomadura violae sp. nov., isolated from lichen in Thailand.</title>
        <authorList>
            <person name="Kanchanasin P."/>
            <person name="Saeng-In P."/>
            <person name="Phongsopitanun W."/>
            <person name="Yuki M."/>
            <person name="Kudo T."/>
            <person name="Ohkuma M."/>
            <person name="Tanasupawat S."/>
        </authorList>
    </citation>
    <scope>NUCLEOTIDE SEQUENCE [LARGE SCALE GENOMIC DNA]</scope>
    <source>
        <strain evidence="3 4">LCR2-06</strain>
    </source>
</reference>
<comment type="caution">
    <text evidence="3">The sequence shown here is derived from an EMBL/GenBank/DDBJ whole genome shotgun (WGS) entry which is preliminary data.</text>
</comment>
<dbReference type="InterPro" id="IPR036396">
    <property type="entry name" value="Cyt_P450_sf"/>
</dbReference>
<sequence length="368" mass="40519">MKVDLPDGQADSWAWWVSDHAAATQVYRDDTTFARGTADDVRPFLRLAPLILTQDGDHHRALRSLVNREFTKPRVDLFRPSVEALVSRHLDAMLALGEPADLIEHLAWPVSLDAITEIVGAPEEGREQFHVWGDMLLSTGPNRAEENQTAMAEMTGYAARLMTERHNNPTDDILSAAVANAERLEIQPMEAALLVASLVVAGWETTAAAIAATVYALLTIQGDDGNSLYSRICARPDLIPGTVEEMLRLIPNSWFDAGQPRRAVRDTELAGVPIKAGDLLVVAHDHANRDPAVFPDPDRIDPTRRSNPHLAFGTGAHFCLGAHLARLELTVALEELTRRTPALRVVGEVAWNHATPIRRPERLPVAWT</sequence>
<keyword evidence="2" id="KW-0560">Oxidoreductase</keyword>
<keyword evidence="4" id="KW-1185">Reference proteome</keyword>
<evidence type="ECO:0000256" key="1">
    <source>
        <dbReference type="ARBA" id="ARBA00010617"/>
    </source>
</evidence>
<name>A0ABS3S4X1_9ACTN</name>
<dbReference type="RefSeq" id="WP_208250189.1">
    <property type="nucleotide sequence ID" value="NZ_JAGEPF010000032.1"/>
</dbReference>
<dbReference type="PRINTS" id="PR00359">
    <property type="entry name" value="BP450"/>
</dbReference>
<dbReference type="PANTHER" id="PTHR46696">
    <property type="entry name" value="P450, PUTATIVE (EUROFUNG)-RELATED"/>
    <property type="match status" value="1"/>
</dbReference>
<keyword evidence="2" id="KW-0349">Heme</keyword>
<dbReference type="InterPro" id="IPR002397">
    <property type="entry name" value="Cyt_P450_B"/>
</dbReference>
<dbReference type="SUPFAM" id="SSF48264">
    <property type="entry name" value="Cytochrome P450"/>
    <property type="match status" value="1"/>
</dbReference>
<dbReference type="PRINTS" id="PR00385">
    <property type="entry name" value="P450"/>
</dbReference>
<accession>A0ABS3S4X1</accession>
<organism evidence="3 4">
    <name type="scientific">Actinomadura violacea</name>
    <dbReference type="NCBI Taxonomy" id="2819934"/>
    <lineage>
        <taxon>Bacteria</taxon>
        <taxon>Bacillati</taxon>
        <taxon>Actinomycetota</taxon>
        <taxon>Actinomycetes</taxon>
        <taxon>Streptosporangiales</taxon>
        <taxon>Thermomonosporaceae</taxon>
        <taxon>Actinomadura</taxon>
    </lineage>
</organism>
<dbReference type="EMBL" id="JAGEPF010000032">
    <property type="protein sequence ID" value="MBO2464012.1"/>
    <property type="molecule type" value="Genomic_DNA"/>
</dbReference>
<dbReference type="Proteomes" id="UP000680206">
    <property type="component" value="Unassembled WGS sequence"/>
</dbReference>
<protein>
    <submittedName>
        <fullName evidence="3">Cytochrome P450</fullName>
    </submittedName>
</protein>
<dbReference type="InterPro" id="IPR017972">
    <property type="entry name" value="Cyt_P450_CS"/>
</dbReference>
<keyword evidence="2" id="KW-0503">Monooxygenase</keyword>
<dbReference type="Gene3D" id="1.10.630.10">
    <property type="entry name" value="Cytochrome P450"/>
    <property type="match status" value="1"/>
</dbReference>
<keyword evidence="2" id="KW-0479">Metal-binding</keyword>
<comment type="similarity">
    <text evidence="1 2">Belongs to the cytochrome P450 family.</text>
</comment>
<proteinExistence type="inferred from homology"/>
<evidence type="ECO:0000256" key="2">
    <source>
        <dbReference type="RuleBase" id="RU000461"/>
    </source>
</evidence>
<evidence type="ECO:0000313" key="4">
    <source>
        <dbReference type="Proteomes" id="UP000680206"/>
    </source>
</evidence>
<dbReference type="InterPro" id="IPR001128">
    <property type="entry name" value="Cyt_P450"/>
</dbReference>
<dbReference type="PROSITE" id="PS00086">
    <property type="entry name" value="CYTOCHROME_P450"/>
    <property type="match status" value="1"/>
</dbReference>
<gene>
    <name evidence="3" type="ORF">J4709_41230</name>
</gene>
<dbReference type="Pfam" id="PF00067">
    <property type="entry name" value="p450"/>
    <property type="match status" value="1"/>
</dbReference>